<feature type="domain" description="DUF6314" evidence="1">
    <location>
        <begin position="8"/>
        <end position="136"/>
    </location>
</feature>
<evidence type="ECO:0000313" key="2">
    <source>
        <dbReference type="EMBL" id="SPJ26226.1"/>
    </source>
</evidence>
<dbReference type="InterPro" id="IPR045632">
    <property type="entry name" value="DUF6314"/>
</dbReference>
<dbReference type="RefSeq" id="WP_108895932.1">
    <property type="nucleotide sequence ID" value="NZ_ONZF01000016.1"/>
</dbReference>
<reference evidence="2 3" key="1">
    <citation type="submission" date="2018-03" db="EMBL/GenBank/DDBJ databases">
        <authorList>
            <person name="Keele B.F."/>
        </authorList>
    </citation>
    <scope>NUCLEOTIDE SEQUENCE [LARGE SCALE GENOMIC DNA]</scope>
    <source>
        <strain evidence="2 3">CECT 8504</strain>
    </source>
</reference>
<name>A0A2R8C1N3_9RHOB</name>
<accession>A0A2R8C1N3</accession>
<gene>
    <name evidence="2" type="ORF">PAA8504_04083</name>
</gene>
<dbReference type="AlphaFoldDB" id="A0A2R8C1N3"/>
<proteinExistence type="predicted"/>
<evidence type="ECO:0000313" key="3">
    <source>
        <dbReference type="Proteomes" id="UP000244912"/>
    </source>
</evidence>
<keyword evidence="3" id="KW-1185">Reference proteome</keyword>
<organism evidence="2 3">
    <name type="scientific">Palleronia abyssalis</name>
    <dbReference type="NCBI Taxonomy" id="1501240"/>
    <lineage>
        <taxon>Bacteria</taxon>
        <taxon>Pseudomonadati</taxon>
        <taxon>Pseudomonadota</taxon>
        <taxon>Alphaproteobacteria</taxon>
        <taxon>Rhodobacterales</taxon>
        <taxon>Roseobacteraceae</taxon>
        <taxon>Palleronia</taxon>
    </lineage>
</organism>
<dbReference type="OrthoDB" id="7351979at2"/>
<sequence>MGLGLADFAGVWAIRRTIDDRRQDQVGRFEGEGRFTVEGATLHYRETGLLKIGDATLEAEQSHVWRSDGTLIRVCFSDGRPFHSFETGVLHPAAQHLCAPDTYDVAYDFGGWPEWRSEWTVTGPRKDYTLVSTYARHPGFADQAA</sequence>
<protein>
    <recommendedName>
        <fullName evidence="1">DUF6314 domain-containing protein</fullName>
    </recommendedName>
</protein>
<dbReference type="Pfam" id="PF19834">
    <property type="entry name" value="DUF6314"/>
    <property type="match status" value="1"/>
</dbReference>
<evidence type="ECO:0000259" key="1">
    <source>
        <dbReference type="Pfam" id="PF19834"/>
    </source>
</evidence>
<dbReference type="EMBL" id="ONZF01000016">
    <property type="protein sequence ID" value="SPJ26226.1"/>
    <property type="molecule type" value="Genomic_DNA"/>
</dbReference>
<dbReference type="Proteomes" id="UP000244912">
    <property type="component" value="Unassembled WGS sequence"/>
</dbReference>